<evidence type="ECO:0000313" key="7">
    <source>
        <dbReference type="Proteomes" id="UP000595847"/>
    </source>
</evidence>
<keyword evidence="2" id="KW-0964">Secreted</keyword>
<evidence type="ECO:0000259" key="4">
    <source>
        <dbReference type="Pfam" id="PF24517"/>
    </source>
</evidence>
<evidence type="ECO:0000313" key="8">
    <source>
        <dbReference type="Proteomes" id="UP000677234"/>
    </source>
</evidence>
<dbReference type="Gene3D" id="2.60.40.10">
    <property type="entry name" value="Immunoglobulins"/>
    <property type="match status" value="2"/>
</dbReference>
<dbReference type="GO" id="GO:0005576">
    <property type="term" value="C:extracellular region"/>
    <property type="evidence" value="ECO:0007669"/>
    <property type="project" value="UniProtKB-SubCell"/>
</dbReference>
<accession>A0A7T5END9</accession>
<name>A0A7T5END9_9BACL</name>
<dbReference type="KEGG" id="bcop:JD108_07595"/>
<protein>
    <submittedName>
        <fullName evidence="5">DNRLRE domain-containing protein</fullName>
    </submittedName>
</protein>
<feature type="domain" description="Carbohydrate-binding module family 96" evidence="4">
    <location>
        <begin position="9"/>
        <end position="178"/>
    </location>
</feature>
<reference evidence="6" key="2">
    <citation type="submission" date="2021-04" db="EMBL/GenBank/DDBJ databases">
        <title>Brevibacillus composti FJAT-54423, complete genome.</title>
        <authorList>
            <person name="Tang R."/>
        </authorList>
    </citation>
    <scope>NUCLEOTIDE SEQUENCE</scope>
    <source>
        <strain evidence="6">FJAT-54424</strain>
    </source>
</reference>
<keyword evidence="3" id="KW-0732">Signal</keyword>
<organism evidence="5 7">
    <name type="scientific">Brevibacillus composti</name>
    <dbReference type="NCBI Taxonomy" id="2796470"/>
    <lineage>
        <taxon>Bacteria</taxon>
        <taxon>Bacillati</taxon>
        <taxon>Bacillota</taxon>
        <taxon>Bacilli</taxon>
        <taxon>Bacillales</taxon>
        <taxon>Paenibacillaceae</taxon>
        <taxon>Brevibacillus</taxon>
    </lineage>
</organism>
<dbReference type="NCBIfam" id="NF033679">
    <property type="entry name" value="DNRLRE_dom"/>
    <property type="match status" value="1"/>
</dbReference>
<evidence type="ECO:0000256" key="1">
    <source>
        <dbReference type="ARBA" id="ARBA00004613"/>
    </source>
</evidence>
<dbReference type="AlphaFoldDB" id="A0A7T5END9"/>
<reference evidence="5 7" key="1">
    <citation type="submission" date="2020-12" db="EMBL/GenBank/DDBJ databases">
        <title>strain FJAT-54423T represents a novel species of the genus Brevibacillus.</title>
        <authorList>
            <person name="Tang R."/>
        </authorList>
    </citation>
    <scope>NUCLEOTIDE SEQUENCE [LARGE SCALE GENOMIC DNA]</scope>
    <source>
        <strain evidence="5 7">FJAT-54423</strain>
    </source>
</reference>
<comment type="subcellular location">
    <subcellularLocation>
        <location evidence="1">Secreted</location>
    </subcellularLocation>
</comment>
<evidence type="ECO:0000256" key="2">
    <source>
        <dbReference type="ARBA" id="ARBA00022525"/>
    </source>
</evidence>
<dbReference type="Proteomes" id="UP000595847">
    <property type="component" value="Chromosome"/>
</dbReference>
<sequence>MPSVTLWKNVTSIKDAYVFQANPSYPQAGLESYLYVGSHGGGGAGDIYRSMVYFDLGQIPNNVIINNATLYLNQSQGPFTDTTLALYPLSADWNEITANWGNQPSYNSSYKATATLGTNTGGKYIDVKNIVQAWVNGTIPNYGFLIKDDVESTSKNSFRTFEAKDNTNTISQPQLIIDYTIPSTGKKQVVIESNFASGKGTPSNTFTATIQTANPGDTYIIQVINAVNGNVTTSSPGWVKLGQSWNGFVCAAYFTKIASGGNDSPTFNTTGGNTTWYSQCLRLSNVKSVSQLFNSWSSGNTTQFSATGGSLSASKALMIGMTAVPTSGSWTPPLSANEQYDSYDSTTGTTVSSWAKYMYDKTTYSASDTTSTFSQSNMLMLALFEVQPKTNNPPTLTLTSPTDNQTLAEGNALPIQGTAADQDVNDNVVIKYQINNGPIRNAGSGVSDGSTPISFARTLTYSGKRLYDGTTDVVGSDLAENVDHFLKVWAEDDQGGKSAEVTRNFRVIWNRPPTISGTDTDLGVISDPPSLTYSVSDPEGQSFTITEYLDGEVLRTFSGVAGQEYTVTIPTDKWLRTSLAQHTLKVRATDSAGQFSERTYTFTRTDDRIVFELDEPFLTDAKANRVLFTLDGVIPTGATLLVEACNNAFDAAPTWEDITGPVSAGRGYVFQNTTKTATDWGINIRVKIMKGTATEPVIINGFGGAFD</sequence>
<evidence type="ECO:0000313" key="5">
    <source>
        <dbReference type="EMBL" id="QQE75732.1"/>
    </source>
</evidence>
<proteinExistence type="predicted"/>
<dbReference type="EMBL" id="CP066308">
    <property type="protein sequence ID" value="QQE75732.1"/>
    <property type="molecule type" value="Genomic_DNA"/>
</dbReference>
<keyword evidence="8" id="KW-1185">Reference proteome</keyword>
<dbReference type="EMBL" id="CP073708">
    <property type="protein sequence ID" value="QUO42758.1"/>
    <property type="molecule type" value="Genomic_DNA"/>
</dbReference>
<gene>
    <name evidence="5" type="ORF">JD108_07595</name>
    <name evidence="6" type="ORF">KDJ56_07275</name>
</gene>
<dbReference type="Proteomes" id="UP000677234">
    <property type="component" value="Chromosome"/>
</dbReference>
<dbReference type="InterPro" id="IPR055372">
    <property type="entry name" value="CBM96"/>
</dbReference>
<evidence type="ECO:0000256" key="3">
    <source>
        <dbReference type="ARBA" id="ARBA00022729"/>
    </source>
</evidence>
<dbReference type="Pfam" id="PF24517">
    <property type="entry name" value="CBM96"/>
    <property type="match status" value="1"/>
</dbReference>
<dbReference type="InterPro" id="IPR013783">
    <property type="entry name" value="Ig-like_fold"/>
</dbReference>
<dbReference type="RefSeq" id="WP_198829246.1">
    <property type="nucleotide sequence ID" value="NZ_CP066308.1"/>
</dbReference>
<evidence type="ECO:0000313" key="6">
    <source>
        <dbReference type="EMBL" id="QUO42758.1"/>
    </source>
</evidence>